<dbReference type="EMBL" id="JASJEU010000005">
    <property type="protein sequence ID" value="MDJ1649754.1"/>
    <property type="molecule type" value="Genomic_DNA"/>
</dbReference>
<sequence>MQFQGTVDRGWIVVAVVLGLLCVVSLIPTFVFAAHGAESGWLIFAIVGGIAFALLLGLEVFLLAPFKRSYVELHEHDLCVIFGLRKRTLDYRFITAVYPKRNALNTQGWAGSLQGVMIENDVEDFMVSVEDEAVFIAELASRCPRARV</sequence>
<name>A0ABT7DJP9_9ACTN</name>
<feature type="transmembrane region" description="Helical" evidence="1">
    <location>
        <begin position="12"/>
        <end position="35"/>
    </location>
</feature>
<comment type="caution">
    <text evidence="2">The sequence shown here is derived from an EMBL/GenBank/DDBJ whole genome shotgun (WGS) entry which is preliminary data.</text>
</comment>
<keyword evidence="1" id="KW-1133">Transmembrane helix</keyword>
<proteinExistence type="predicted"/>
<evidence type="ECO:0000313" key="3">
    <source>
        <dbReference type="Proteomes" id="UP001232750"/>
    </source>
</evidence>
<evidence type="ECO:0000256" key="1">
    <source>
        <dbReference type="SAM" id="Phobius"/>
    </source>
</evidence>
<protein>
    <submittedName>
        <fullName evidence="2">PH domain-containing protein</fullName>
    </submittedName>
</protein>
<keyword evidence="3" id="KW-1185">Reference proteome</keyword>
<dbReference type="Proteomes" id="UP001232750">
    <property type="component" value="Unassembled WGS sequence"/>
</dbReference>
<dbReference type="RefSeq" id="WP_283831096.1">
    <property type="nucleotide sequence ID" value="NZ_JASJEU010000005.1"/>
</dbReference>
<keyword evidence="1" id="KW-0812">Transmembrane</keyword>
<reference evidence="2 3" key="1">
    <citation type="submission" date="2023-05" db="EMBL/GenBank/DDBJ databases">
        <title>Gordonibacter KGMB12511T sp. nov., isolated from faeces of healthy Korean.</title>
        <authorList>
            <person name="Kim H.S."/>
            <person name="Kim J.-S."/>
            <person name="Suh M.K."/>
            <person name="Eom M.K."/>
            <person name="Do H.E."/>
            <person name="Lee J.-S."/>
        </authorList>
    </citation>
    <scope>NUCLEOTIDE SEQUENCE [LARGE SCALE GENOMIC DNA]</scope>
    <source>
        <strain evidence="2 3">KGMB12511</strain>
    </source>
</reference>
<feature type="transmembrane region" description="Helical" evidence="1">
    <location>
        <begin position="41"/>
        <end position="64"/>
    </location>
</feature>
<organism evidence="2 3">
    <name type="scientific">Gordonibacter faecis</name>
    <dbReference type="NCBI Taxonomy" id="3047475"/>
    <lineage>
        <taxon>Bacteria</taxon>
        <taxon>Bacillati</taxon>
        <taxon>Actinomycetota</taxon>
        <taxon>Coriobacteriia</taxon>
        <taxon>Eggerthellales</taxon>
        <taxon>Eggerthellaceae</taxon>
        <taxon>Gordonibacter</taxon>
    </lineage>
</organism>
<accession>A0ABT7DJP9</accession>
<keyword evidence="1" id="KW-0472">Membrane</keyword>
<gene>
    <name evidence="2" type="ORF">QNJ86_02975</name>
</gene>
<evidence type="ECO:0000313" key="2">
    <source>
        <dbReference type="EMBL" id="MDJ1649754.1"/>
    </source>
</evidence>